<feature type="compositionally biased region" description="Acidic residues" evidence="8">
    <location>
        <begin position="262"/>
        <end position="273"/>
    </location>
</feature>
<dbReference type="PANTHER" id="PTHR12558:SF9">
    <property type="entry name" value="CELL DIVISION CYCLE PROTEIN 16 HOMOLOG"/>
    <property type="match status" value="1"/>
</dbReference>
<evidence type="ECO:0000256" key="4">
    <source>
        <dbReference type="ARBA" id="ARBA00022786"/>
    </source>
</evidence>
<dbReference type="InterPro" id="IPR011990">
    <property type="entry name" value="TPR-like_helical_dom_sf"/>
</dbReference>
<name>G4T704_SERID</name>
<feature type="repeat" description="TPR" evidence="7">
    <location>
        <begin position="861"/>
        <end position="894"/>
    </location>
</feature>
<protein>
    <recommendedName>
        <fullName evidence="11">Anaphase control protein cut9</fullName>
    </recommendedName>
</protein>
<dbReference type="OMA" id="YTHQYAR"/>
<dbReference type="Proteomes" id="UP000007148">
    <property type="component" value="Unassembled WGS sequence"/>
</dbReference>
<sequence length="965" mass="107955">MGPAPLVGTLQSLPSASAQSETNILPPKAPERHTDAGAVPFATPTPVVADASMSFQLDFGKKGRKSNGILGLTPNSSMLLASPLGSSPMARRGQESVGRRGRSRSTRRESLLRNGATSGDTSRPAFRTPSNPKGLYTEEDSLLDTSINHSPDKSASDVYLETVKSEPVGFTSIGSIEESEFTASDEEDEEEWTLVDRMRLWRHDAMTQHLYETAAFWGDKVLTWTNDPSDAFWLAQVHFQTGEYARAERLLTKPFTITQSSESDEDGEEEEEPGEQKLASASFGLGLGLGSQGSQPFVTPYHAQHRHTSSNGGNHTSAIKGKTKGGFQDDPFLASTRPTNFTFKLPMSTAVPRLQLPGRENRSKGDVLPKPNLDSSFTFDGPQSMKQVIDLDTMDDMDHGRKLEEARAERFALTGELEPLHEPGDVSGIQGTQGTKPTRLVDVSVMCRYLAAQCQVRLGKWTEALEVLGEENPFRDTSESGAHVANRDGGLKVRTRSQPNARPKFKKLEASMCYLRGILYMRLNRSERAKQNFLEALALDIKCFEAYNMLVQCQMLTVDEEWELIQGLKYKEQTPEDADFIRLMYTVRLKKIKHSEEISQARRRLTDEFDLGQNCDILYTLADSLYTQLRFVDAFVVTSRILDISTIHLPTLPIHIACMYHLRHLHSRLFILAHELVDKEPESPMSWYAVGIYYLVISKWREAKQYLSKSTIMDPRHAPGWVAFAHTFAKEGEHEHAITAYSTCARLFKGSHLPHLFIGMEQITLSHLNLAADALKTAQSMCDSDPLVYNEQGVVEYLEGNYLDAVMFFEKALELAKVSQASEQYWLATYCNLGTAHRKLGHFAEAEKAYEKVLTVEPRHANALASLGMVYHMQMDYHQAIQRYHEALSIEPLNANVLELLNMALATGASMPLKLPVLEQKIAELTQSTADKEVEYLRKAVDEEANPTERVSWDKPFGEGSAWMV</sequence>
<dbReference type="Pfam" id="PF13181">
    <property type="entry name" value="TPR_8"/>
    <property type="match status" value="1"/>
</dbReference>
<feature type="region of interest" description="Disordered" evidence="8">
    <location>
        <begin position="68"/>
        <end position="137"/>
    </location>
</feature>
<dbReference type="GO" id="GO:0005680">
    <property type="term" value="C:anaphase-promoting complex"/>
    <property type="evidence" value="ECO:0007669"/>
    <property type="project" value="TreeGrafter"/>
</dbReference>
<dbReference type="GO" id="GO:0016567">
    <property type="term" value="P:protein ubiquitination"/>
    <property type="evidence" value="ECO:0007669"/>
    <property type="project" value="TreeGrafter"/>
</dbReference>
<dbReference type="PANTHER" id="PTHR12558">
    <property type="entry name" value="CELL DIVISION CYCLE 16,23,27"/>
    <property type="match status" value="1"/>
</dbReference>
<feature type="repeat" description="TPR" evidence="7">
    <location>
        <begin position="827"/>
        <end position="860"/>
    </location>
</feature>
<feature type="region of interest" description="Disordered" evidence="8">
    <location>
        <begin position="255"/>
        <end position="277"/>
    </location>
</feature>
<evidence type="ECO:0000256" key="2">
    <source>
        <dbReference type="ARBA" id="ARBA00022737"/>
    </source>
</evidence>
<keyword evidence="2" id="KW-0677">Repeat</keyword>
<feature type="region of interest" description="Disordered" evidence="8">
    <location>
        <begin position="1"/>
        <end position="41"/>
    </location>
</feature>
<dbReference type="GO" id="GO:0031145">
    <property type="term" value="P:anaphase-promoting complex-dependent catabolic process"/>
    <property type="evidence" value="ECO:0007669"/>
    <property type="project" value="TreeGrafter"/>
</dbReference>
<feature type="region of interest" description="Disordered" evidence="8">
    <location>
        <begin position="357"/>
        <end position="381"/>
    </location>
</feature>
<dbReference type="Gene3D" id="1.25.40.10">
    <property type="entry name" value="Tetratricopeptide repeat domain"/>
    <property type="match status" value="2"/>
</dbReference>
<dbReference type="Pfam" id="PF13424">
    <property type="entry name" value="TPR_12"/>
    <property type="match status" value="1"/>
</dbReference>
<evidence type="ECO:0000256" key="6">
    <source>
        <dbReference type="ARBA" id="ARBA00023306"/>
    </source>
</evidence>
<keyword evidence="10" id="KW-1185">Reference proteome</keyword>
<dbReference type="AlphaFoldDB" id="G4T704"/>
<gene>
    <name evidence="9" type="ORF">PIIN_11827</name>
</gene>
<dbReference type="SMART" id="SM00028">
    <property type="entry name" value="TPR"/>
    <property type="match status" value="6"/>
</dbReference>
<keyword evidence="5 7" id="KW-0802">TPR repeat</keyword>
<evidence type="ECO:0000256" key="5">
    <source>
        <dbReference type="ARBA" id="ARBA00022803"/>
    </source>
</evidence>
<keyword evidence="4" id="KW-0833">Ubl conjugation pathway</keyword>
<comment type="caution">
    <text evidence="9">The sequence shown here is derived from an EMBL/GenBank/DDBJ whole genome shotgun (WGS) entry which is preliminary data.</text>
</comment>
<dbReference type="InterPro" id="IPR019734">
    <property type="entry name" value="TPR_rpt"/>
</dbReference>
<dbReference type="FunCoup" id="G4T704">
    <property type="interactions" value="795"/>
</dbReference>
<dbReference type="STRING" id="1109443.G4T704"/>
<feature type="region of interest" description="Disordered" evidence="8">
    <location>
        <begin position="303"/>
        <end position="329"/>
    </location>
</feature>
<reference evidence="9 10" key="1">
    <citation type="journal article" date="2011" name="PLoS Pathog.">
        <title>Endophytic Life Strategies Decoded by Genome and Transcriptome Analyses of the Mutualistic Root Symbiont Piriformospora indica.</title>
        <authorList>
            <person name="Zuccaro A."/>
            <person name="Lahrmann U."/>
            <person name="Guldener U."/>
            <person name="Langen G."/>
            <person name="Pfiffi S."/>
            <person name="Biedenkopf D."/>
            <person name="Wong P."/>
            <person name="Samans B."/>
            <person name="Grimm C."/>
            <person name="Basiewicz M."/>
            <person name="Murat C."/>
            <person name="Martin F."/>
            <person name="Kogel K.H."/>
        </authorList>
    </citation>
    <scope>NUCLEOTIDE SEQUENCE [LARGE SCALE GENOMIC DNA]</scope>
    <source>
        <strain evidence="9 10">DSM 11827</strain>
    </source>
</reference>
<dbReference type="GO" id="GO:0045842">
    <property type="term" value="P:positive regulation of mitotic metaphase/anaphase transition"/>
    <property type="evidence" value="ECO:0007669"/>
    <property type="project" value="TreeGrafter"/>
</dbReference>
<feature type="compositionally biased region" description="Polar residues" evidence="8">
    <location>
        <begin position="9"/>
        <end position="23"/>
    </location>
</feature>
<feature type="repeat" description="TPR" evidence="7">
    <location>
        <begin position="786"/>
        <end position="819"/>
    </location>
</feature>
<dbReference type="eggNOG" id="KOG1173">
    <property type="taxonomic scope" value="Eukaryota"/>
</dbReference>
<evidence type="ECO:0008006" key="11">
    <source>
        <dbReference type="Google" id="ProtNLM"/>
    </source>
</evidence>
<dbReference type="HOGENOM" id="CLU_011751_4_1_1"/>
<dbReference type="GO" id="GO:0005737">
    <property type="term" value="C:cytoplasm"/>
    <property type="evidence" value="ECO:0007669"/>
    <property type="project" value="TreeGrafter"/>
</dbReference>
<evidence type="ECO:0000256" key="1">
    <source>
        <dbReference type="ARBA" id="ARBA00022618"/>
    </source>
</evidence>
<evidence type="ECO:0000313" key="10">
    <source>
        <dbReference type="Proteomes" id="UP000007148"/>
    </source>
</evidence>
<dbReference type="PROSITE" id="PS50293">
    <property type="entry name" value="TPR_REGION"/>
    <property type="match status" value="2"/>
</dbReference>
<keyword evidence="1" id="KW-0132">Cell division</keyword>
<dbReference type="OrthoDB" id="10006270at2759"/>
<dbReference type="SUPFAM" id="SSF48452">
    <property type="entry name" value="TPR-like"/>
    <property type="match status" value="2"/>
</dbReference>
<evidence type="ECO:0000256" key="3">
    <source>
        <dbReference type="ARBA" id="ARBA00022776"/>
    </source>
</evidence>
<proteinExistence type="predicted"/>
<evidence type="ECO:0000256" key="8">
    <source>
        <dbReference type="SAM" id="MobiDB-lite"/>
    </source>
</evidence>
<evidence type="ECO:0000256" key="7">
    <source>
        <dbReference type="PROSITE-ProRule" id="PRU00339"/>
    </source>
</evidence>
<dbReference type="PROSITE" id="PS50005">
    <property type="entry name" value="TPR"/>
    <property type="match status" value="4"/>
</dbReference>
<organism evidence="9 10">
    <name type="scientific">Serendipita indica (strain DSM 11827)</name>
    <name type="common">Root endophyte fungus</name>
    <name type="synonym">Piriformospora indica</name>
    <dbReference type="NCBI Taxonomy" id="1109443"/>
    <lineage>
        <taxon>Eukaryota</taxon>
        <taxon>Fungi</taxon>
        <taxon>Dikarya</taxon>
        <taxon>Basidiomycota</taxon>
        <taxon>Agaricomycotina</taxon>
        <taxon>Agaricomycetes</taxon>
        <taxon>Sebacinales</taxon>
        <taxon>Serendipitaceae</taxon>
        <taxon>Serendipita</taxon>
    </lineage>
</organism>
<feature type="repeat" description="TPR" evidence="7">
    <location>
        <begin position="684"/>
        <end position="717"/>
    </location>
</feature>
<evidence type="ECO:0000313" key="9">
    <source>
        <dbReference type="EMBL" id="CCA67072.1"/>
    </source>
</evidence>
<keyword evidence="6" id="KW-0131">Cell cycle</keyword>
<keyword evidence="3" id="KW-0498">Mitosis</keyword>
<dbReference type="GO" id="GO:0051301">
    <property type="term" value="P:cell division"/>
    <property type="evidence" value="ECO:0007669"/>
    <property type="project" value="UniProtKB-KW"/>
</dbReference>
<dbReference type="EMBL" id="CAFZ01000009">
    <property type="protein sequence ID" value="CCA67072.1"/>
    <property type="molecule type" value="Genomic_DNA"/>
</dbReference>
<dbReference type="Pfam" id="PF12895">
    <property type="entry name" value="ANAPC3"/>
    <property type="match status" value="1"/>
</dbReference>
<accession>G4T704</accession>
<dbReference type="InParanoid" id="G4T704"/>